<reference evidence="3" key="2">
    <citation type="submission" date="2015-01" db="EMBL/GenBank/DDBJ databases">
        <title>Complete genome sequence of Methylobacterium aquaticum strain 22A.</title>
        <authorList>
            <person name="Tani A."/>
            <person name="Ogura Y."/>
            <person name="Hayashi T."/>
        </authorList>
    </citation>
    <scope>NUCLEOTIDE SEQUENCE [LARGE SCALE GENOMIC DNA]</scope>
    <source>
        <strain evidence="3">MA-22A</strain>
        <plasmid evidence="3">Plasmid pMaq22A_1p DNA</plasmid>
    </source>
</reference>
<evidence type="ECO:0000313" key="3">
    <source>
        <dbReference type="Proteomes" id="UP000061432"/>
    </source>
</evidence>
<evidence type="ECO:0000256" key="1">
    <source>
        <dbReference type="SAM" id="MobiDB-lite"/>
    </source>
</evidence>
<organism evidence="2 3">
    <name type="scientific">Methylobacterium aquaticum</name>
    <dbReference type="NCBI Taxonomy" id="270351"/>
    <lineage>
        <taxon>Bacteria</taxon>
        <taxon>Pseudomonadati</taxon>
        <taxon>Pseudomonadota</taxon>
        <taxon>Alphaproteobacteria</taxon>
        <taxon>Hyphomicrobiales</taxon>
        <taxon>Methylobacteriaceae</taxon>
        <taxon>Methylobacterium</taxon>
    </lineage>
</organism>
<dbReference type="KEGG" id="maqu:Maq22A_1p38555"/>
<reference evidence="2 3" key="1">
    <citation type="journal article" date="2015" name="Genome Announc.">
        <title>Complete Genome Sequence of Methylobacterium aquaticum Strain 22A, Isolated from Racomitrium japonicum Moss.</title>
        <authorList>
            <person name="Tani A."/>
            <person name="Ogura Y."/>
            <person name="Hayashi T."/>
            <person name="Kimbara K."/>
        </authorList>
    </citation>
    <scope>NUCLEOTIDE SEQUENCE [LARGE SCALE GENOMIC DNA]</scope>
    <source>
        <strain evidence="2 3">MA-22A</strain>
        <plasmid evidence="3">Plasmid pMaq22A_1p DNA</plasmid>
    </source>
</reference>
<sequence length="219" mass="23565">MGRHHHGPHRHHRDDRSSPLPSPRLPRRPGSAAGGVAACATFNAIRTQSSCAIQAAWRIRAGPEAPRRNAPRRVSRGRPGSRTGRVGPRSSPGGSTGDQRERQMDNVIRPDFQRAAKARDETRDEAPGNDRKAGRGGGPAQYVRCYGEIGTHAVSLVRDRASPKGDVYQVVIDTPDGQIGPVGVEPATPDGMFDADRIGLAVVRTLELLARRPGDFDVA</sequence>
<evidence type="ECO:0000313" key="2">
    <source>
        <dbReference type="EMBL" id="BAR47339.1"/>
    </source>
</evidence>
<proteinExistence type="predicted"/>
<keyword evidence="2" id="KW-0614">Plasmid</keyword>
<gene>
    <name evidence="2" type="ORF">Maq22A_1p38555</name>
</gene>
<name>A0A1Y0Z8Z6_9HYPH</name>
<protein>
    <submittedName>
        <fullName evidence="2">Uncharacterized protein</fullName>
    </submittedName>
</protein>
<dbReference type="EMBL" id="AP014705">
    <property type="protein sequence ID" value="BAR47339.1"/>
    <property type="molecule type" value="Genomic_DNA"/>
</dbReference>
<feature type="region of interest" description="Disordered" evidence="1">
    <location>
        <begin position="62"/>
        <end position="140"/>
    </location>
</feature>
<feature type="region of interest" description="Disordered" evidence="1">
    <location>
        <begin position="1"/>
        <end position="35"/>
    </location>
</feature>
<feature type="compositionally biased region" description="Basic and acidic residues" evidence="1">
    <location>
        <begin position="111"/>
        <end position="133"/>
    </location>
</feature>
<accession>A0A1Y0Z8Z6</accession>
<dbReference type="AlphaFoldDB" id="A0A1Y0Z8Z6"/>
<feature type="compositionally biased region" description="Low complexity" evidence="1">
    <location>
        <begin position="77"/>
        <end position="93"/>
    </location>
</feature>
<feature type="compositionally biased region" description="Basic residues" evidence="1">
    <location>
        <begin position="1"/>
        <end position="13"/>
    </location>
</feature>
<dbReference type="Proteomes" id="UP000061432">
    <property type="component" value="Plasmid pMaq22A_1p"/>
</dbReference>
<geneLocation type="plasmid" evidence="3">
    <name>pMaq22A_1p DNA</name>
</geneLocation>